<evidence type="ECO:0000313" key="3">
    <source>
        <dbReference type="Proteomes" id="UP000095705"/>
    </source>
</evidence>
<feature type="compositionally biased region" description="Basic and acidic residues" evidence="1">
    <location>
        <begin position="29"/>
        <end position="47"/>
    </location>
</feature>
<name>A0A1E5PL02_9ACTN</name>
<evidence type="ECO:0000313" key="2">
    <source>
        <dbReference type="EMBL" id="OEJ30246.1"/>
    </source>
</evidence>
<gene>
    <name evidence="2" type="ORF">BGK67_01695</name>
</gene>
<keyword evidence="3" id="KW-1185">Reference proteome</keyword>
<dbReference type="STRING" id="36818.BGK67_01695"/>
<reference evidence="2 3" key="1">
    <citation type="submission" date="2016-08" db="EMBL/GenBank/DDBJ databases">
        <title>The complete genome of Streptomyces subrutilus 10-1-1.</title>
        <authorList>
            <person name="Chen X."/>
        </authorList>
    </citation>
    <scope>NUCLEOTIDE SEQUENCE [LARGE SCALE GENOMIC DNA]</scope>
    <source>
        <strain evidence="2 3">10-1-1</strain>
    </source>
</reference>
<dbReference type="Proteomes" id="UP000095705">
    <property type="component" value="Unassembled WGS sequence"/>
</dbReference>
<dbReference type="EMBL" id="MEHK01000001">
    <property type="protein sequence ID" value="OEJ30246.1"/>
    <property type="molecule type" value="Genomic_DNA"/>
</dbReference>
<accession>A0A1E5PL02</accession>
<evidence type="ECO:0000256" key="1">
    <source>
        <dbReference type="SAM" id="MobiDB-lite"/>
    </source>
</evidence>
<comment type="caution">
    <text evidence="2">The sequence shown here is derived from an EMBL/GenBank/DDBJ whole genome shotgun (WGS) entry which is preliminary data.</text>
</comment>
<proteinExistence type="predicted"/>
<sequence length="95" mass="10125">MPTSLLVPIKFRLSEGRLPARPEGGFPPEARRRAELAAESAERRGETAESVTVADRHAFGSADAPALTRRLAFSAVTGDFQECLWSVCPGTGKAA</sequence>
<dbReference type="OrthoDB" id="3686643at2"/>
<dbReference type="RefSeq" id="WP_069918391.1">
    <property type="nucleotide sequence ID" value="NZ_MEHK01000001.1"/>
</dbReference>
<dbReference type="AlphaFoldDB" id="A0A1E5PL02"/>
<protein>
    <submittedName>
        <fullName evidence="2">Uncharacterized protein</fullName>
    </submittedName>
</protein>
<organism evidence="2 3">
    <name type="scientific">Streptomyces subrutilus</name>
    <dbReference type="NCBI Taxonomy" id="36818"/>
    <lineage>
        <taxon>Bacteria</taxon>
        <taxon>Bacillati</taxon>
        <taxon>Actinomycetota</taxon>
        <taxon>Actinomycetes</taxon>
        <taxon>Kitasatosporales</taxon>
        <taxon>Streptomycetaceae</taxon>
        <taxon>Streptomyces</taxon>
    </lineage>
</organism>
<feature type="region of interest" description="Disordered" evidence="1">
    <location>
        <begin position="17"/>
        <end position="50"/>
    </location>
</feature>